<feature type="coiled-coil region" evidence="1">
    <location>
        <begin position="470"/>
        <end position="528"/>
    </location>
</feature>
<feature type="compositionally biased region" description="Basic and acidic residues" evidence="2">
    <location>
        <begin position="950"/>
        <end position="973"/>
    </location>
</feature>
<evidence type="ECO:0000256" key="1">
    <source>
        <dbReference type="SAM" id="Coils"/>
    </source>
</evidence>
<feature type="coiled-coil region" evidence="1">
    <location>
        <begin position="188"/>
        <end position="264"/>
    </location>
</feature>
<dbReference type="Gene3D" id="1.10.287.1490">
    <property type="match status" value="2"/>
</dbReference>
<feature type="compositionally biased region" description="Basic and acidic residues" evidence="2">
    <location>
        <begin position="1020"/>
        <end position="1029"/>
    </location>
</feature>
<comment type="caution">
    <text evidence="3">The sequence shown here is derived from an EMBL/GenBank/DDBJ whole genome shotgun (WGS) entry which is preliminary data.</text>
</comment>
<dbReference type="PANTHER" id="PTHR43941">
    <property type="entry name" value="STRUCTURAL MAINTENANCE OF CHROMOSOMES PROTEIN 2"/>
    <property type="match status" value="1"/>
</dbReference>
<name>A0ABQ5JSR1_9EUKA</name>
<dbReference type="Proteomes" id="UP001057375">
    <property type="component" value="Unassembled WGS sequence"/>
</dbReference>
<feature type="coiled-coil region" evidence="1">
    <location>
        <begin position="290"/>
        <end position="317"/>
    </location>
</feature>
<feature type="region of interest" description="Disordered" evidence="2">
    <location>
        <begin position="545"/>
        <end position="565"/>
    </location>
</feature>
<feature type="compositionally biased region" description="Basic and acidic residues" evidence="2">
    <location>
        <begin position="545"/>
        <end position="560"/>
    </location>
</feature>
<feature type="coiled-coil region" evidence="1">
    <location>
        <begin position="47"/>
        <end position="95"/>
    </location>
</feature>
<feature type="coiled-coil region" evidence="1">
    <location>
        <begin position="368"/>
        <end position="431"/>
    </location>
</feature>
<dbReference type="SUPFAM" id="SSF58100">
    <property type="entry name" value="Bacterial hemolysins"/>
    <property type="match status" value="1"/>
</dbReference>
<dbReference type="EMBL" id="BQXS01011692">
    <property type="protein sequence ID" value="GKT15684.1"/>
    <property type="molecule type" value="Genomic_DNA"/>
</dbReference>
<feature type="non-terminal residue" evidence="3">
    <location>
        <position position="1"/>
    </location>
</feature>
<protein>
    <recommendedName>
        <fullName evidence="5">Coiled-coil domain-containing protein 158</fullName>
    </recommendedName>
</protein>
<evidence type="ECO:0000256" key="2">
    <source>
        <dbReference type="SAM" id="MobiDB-lite"/>
    </source>
</evidence>
<feature type="compositionally biased region" description="Polar residues" evidence="2">
    <location>
        <begin position="992"/>
        <end position="1010"/>
    </location>
</feature>
<accession>A0ABQ5JSR1</accession>
<dbReference type="PANTHER" id="PTHR43941:SF1">
    <property type="entry name" value="STRUCTURAL MAINTENANCE OF CHROMOSOMES PROTEIN 2"/>
    <property type="match status" value="1"/>
</dbReference>
<dbReference type="SUPFAM" id="SSF57997">
    <property type="entry name" value="Tropomyosin"/>
    <property type="match status" value="1"/>
</dbReference>
<organism evidence="3 4">
    <name type="scientific">Aduncisulcus paluster</name>
    <dbReference type="NCBI Taxonomy" id="2918883"/>
    <lineage>
        <taxon>Eukaryota</taxon>
        <taxon>Metamonada</taxon>
        <taxon>Carpediemonas-like organisms</taxon>
        <taxon>Aduncisulcus</taxon>
    </lineage>
</organism>
<evidence type="ECO:0000313" key="3">
    <source>
        <dbReference type="EMBL" id="GKT15684.1"/>
    </source>
</evidence>
<keyword evidence="4" id="KW-1185">Reference proteome</keyword>
<sequence>TLLQTTHKDLETRFISEQDNYKIEKEAIIQHNSEQIEKIGTLHEKKKKEFEAQLKDMSKQLSRSDQILKERDVRIQELQDELKSIKSSLEETHAAGEMKDTIHQQHITEIKKLEDLLSLERSAHSSTKAHVVELETSVRDLTDSLEESKNSFEKERIQLTSSLSSVRSELSSLRAEHDSFSARISSTNSTLEATVKDVSLERDKLQTRVKHLEDDLKKKNDQLHEARSKRDLYQQSLSTKTEECNRLERTVSQHSDRIGELQDEISTQKSVCESFQKDIELEQSKYSSMMEENQQKIRDLSSQISELSDKNKALSTSIESNRAKYTSEKEKLISEIKTKQYDHEKYSKETQHKIDAVFDSLQKEQILVQQHSEKFQKSKEKLTKCQKENESLQVQILKLSNELELTKTQSIESEKQKIETIQTLNEELTSLRTVRKEDSVRLKDLSVKVETLTADLSKERSALQLKEAHLSQMKSDCSRLKSRVSELQANVESSSVSIKKLESSLPHLSQMKSDCSRLKSRVSELQANVESSSVSIKKLESSLREMKSSSEHARSLHESELSSSQKECSSLRSKVASLESNLSSLNDRLKSNSSELSNALSTIESLRTDLKHQAESWQSRHDAQSVDLKEAERQRDNYELELSKMSQIRGDLEHELKSAQDLNSSLDSILKRREKESEELLQQLKDQIKELSTKDEQTREFLEQEIKDLTEANVGFETRHTDISQQLKLIKEVNMKLEIDKSRSEKLANDSVRSKCAAVERMAELDIFMNKISLYLDMLIDRVQKYRAGKRILQDLGPKPLMPIVHSMLEDPRKPFTIIDNTQSENELVLTKHKDIQEPQIQPAIQIDASESTEGQESHPDPKLIGLKPSQCIDPTLLPQPPKSASAIVAEEAQSLHPIHAIEGMEYVNQGSVRSSPFLSAHPRVAGVEMGRAGRADLYSEKSSDVLEGISLRDLEPSIHRQREREPSSHESVGKNSNRSESADSKPLTGVVMQSPSPHGQFSTFTTSMLQAAMSPPNPKETKSEELLQKHKSRRISLRETPITPTRDEQDLGSDLPGIPQPQEPLEQHGTCSIV</sequence>
<evidence type="ECO:0000313" key="4">
    <source>
        <dbReference type="Proteomes" id="UP001057375"/>
    </source>
</evidence>
<feature type="region of interest" description="Disordered" evidence="2">
    <location>
        <begin position="950"/>
        <end position="1075"/>
    </location>
</feature>
<gene>
    <name evidence="3" type="ORF">ADUPG1_010767</name>
</gene>
<proteinExistence type="predicted"/>
<evidence type="ECO:0008006" key="5">
    <source>
        <dbReference type="Google" id="ProtNLM"/>
    </source>
</evidence>
<reference evidence="3" key="1">
    <citation type="submission" date="2022-03" db="EMBL/GenBank/DDBJ databases">
        <title>Draft genome sequence of Aduncisulcus paluster, a free-living microaerophilic Fornicata.</title>
        <authorList>
            <person name="Yuyama I."/>
            <person name="Kume K."/>
            <person name="Tamura T."/>
            <person name="Inagaki Y."/>
            <person name="Hashimoto T."/>
        </authorList>
    </citation>
    <scope>NUCLEOTIDE SEQUENCE</scope>
    <source>
        <strain evidence="3">NY0171</strain>
    </source>
</reference>
<keyword evidence="1" id="KW-0175">Coiled coil</keyword>